<protein>
    <submittedName>
        <fullName evidence="5 6">Uncharacterized protein</fullName>
    </submittedName>
</protein>
<dbReference type="Pfam" id="PF07809">
    <property type="entry name" value="RTP801_C"/>
    <property type="match status" value="1"/>
</dbReference>
<keyword evidence="3" id="KW-0963">Cytoplasm</keyword>
<comment type="subcellular location">
    <subcellularLocation>
        <location evidence="1">Cytoplasm</location>
    </subcellularLocation>
</comment>
<reference evidence="6" key="3">
    <citation type="submission" date="2015-06" db="UniProtKB">
        <authorList>
            <consortium name="EnsemblMetazoa"/>
        </authorList>
    </citation>
    <scope>IDENTIFICATION</scope>
</reference>
<dbReference type="EMBL" id="KB294122">
    <property type="protein sequence ID" value="ELU14982.1"/>
    <property type="molecule type" value="Genomic_DNA"/>
</dbReference>
<dbReference type="AlphaFoldDB" id="R7V8Y9"/>
<dbReference type="EnsemblMetazoa" id="CapteT186269">
    <property type="protein sequence ID" value="CapteP186269"/>
    <property type="gene ID" value="CapteG186269"/>
</dbReference>
<dbReference type="Proteomes" id="UP000014760">
    <property type="component" value="Unassembled WGS sequence"/>
</dbReference>
<name>R7V8Y9_CAPTE</name>
<dbReference type="EMBL" id="AMQN01004667">
    <property type="status" value="NOT_ANNOTATED_CDS"/>
    <property type="molecule type" value="Genomic_DNA"/>
</dbReference>
<feature type="region of interest" description="Disordered" evidence="4">
    <location>
        <begin position="42"/>
        <end position="64"/>
    </location>
</feature>
<dbReference type="HOGENOM" id="CLU_1311153_0_0_1"/>
<proteinExistence type="inferred from homology"/>
<accession>R7V8Y9</accession>
<gene>
    <name evidence="5" type="ORF">CAPTEDRAFT_186269</name>
</gene>
<evidence type="ECO:0000313" key="6">
    <source>
        <dbReference type="EnsemblMetazoa" id="CapteP186269"/>
    </source>
</evidence>
<evidence type="ECO:0000313" key="5">
    <source>
        <dbReference type="EMBL" id="ELU14982.1"/>
    </source>
</evidence>
<dbReference type="GO" id="GO:0032006">
    <property type="term" value="P:regulation of TOR signaling"/>
    <property type="evidence" value="ECO:0007669"/>
    <property type="project" value="TreeGrafter"/>
</dbReference>
<reference evidence="5 7" key="2">
    <citation type="journal article" date="2013" name="Nature">
        <title>Insights into bilaterian evolution from three spiralian genomes.</title>
        <authorList>
            <person name="Simakov O."/>
            <person name="Marletaz F."/>
            <person name="Cho S.J."/>
            <person name="Edsinger-Gonzales E."/>
            <person name="Havlak P."/>
            <person name="Hellsten U."/>
            <person name="Kuo D.H."/>
            <person name="Larsson T."/>
            <person name="Lv J."/>
            <person name="Arendt D."/>
            <person name="Savage R."/>
            <person name="Osoegawa K."/>
            <person name="de Jong P."/>
            <person name="Grimwood J."/>
            <person name="Chapman J.A."/>
            <person name="Shapiro H."/>
            <person name="Aerts A."/>
            <person name="Otillar R.P."/>
            <person name="Terry A.Y."/>
            <person name="Boore J.L."/>
            <person name="Grigoriev I.V."/>
            <person name="Lindberg D.R."/>
            <person name="Seaver E.C."/>
            <person name="Weisblat D.A."/>
            <person name="Putnam N.H."/>
            <person name="Rokhsar D.S."/>
        </authorList>
    </citation>
    <scope>NUCLEOTIDE SEQUENCE</scope>
    <source>
        <strain evidence="5 7">I ESC-2004</strain>
    </source>
</reference>
<reference evidence="7" key="1">
    <citation type="submission" date="2012-12" db="EMBL/GenBank/DDBJ databases">
        <authorList>
            <person name="Hellsten U."/>
            <person name="Grimwood J."/>
            <person name="Chapman J.A."/>
            <person name="Shapiro H."/>
            <person name="Aerts A."/>
            <person name="Otillar R.P."/>
            <person name="Terry A.Y."/>
            <person name="Boore J.L."/>
            <person name="Simakov O."/>
            <person name="Marletaz F."/>
            <person name="Cho S.-J."/>
            <person name="Edsinger-Gonzales E."/>
            <person name="Havlak P."/>
            <person name="Kuo D.-H."/>
            <person name="Larsson T."/>
            <person name="Lv J."/>
            <person name="Arendt D."/>
            <person name="Savage R."/>
            <person name="Osoegawa K."/>
            <person name="de Jong P."/>
            <person name="Lindberg D.R."/>
            <person name="Seaver E.C."/>
            <person name="Weisblat D.A."/>
            <person name="Putnam N.H."/>
            <person name="Grigoriev I.V."/>
            <person name="Rokhsar D.S."/>
        </authorList>
    </citation>
    <scope>NUCLEOTIDE SEQUENCE</scope>
    <source>
        <strain evidence="7">I ESC-2004</strain>
    </source>
</reference>
<dbReference type="GO" id="GO:0006915">
    <property type="term" value="P:apoptotic process"/>
    <property type="evidence" value="ECO:0007669"/>
    <property type="project" value="TreeGrafter"/>
</dbReference>
<dbReference type="PANTHER" id="PTHR12478">
    <property type="entry name" value="DNA-DAMAGE-INDUCIBLE TRANSCRIPT 4 PROTEIN DDIT4"/>
    <property type="match status" value="1"/>
</dbReference>
<dbReference type="STRING" id="283909.R7V8Y9"/>
<evidence type="ECO:0000256" key="3">
    <source>
        <dbReference type="ARBA" id="ARBA00022490"/>
    </source>
</evidence>
<dbReference type="InterPro" id="IPR038281">
    <property type="entry name" value="RTP801-like_C_sf"/>
</dbReference>
<evidence type="ECO:0000256" key="1">
    <source>
        <dbReference type="ARBA" id="ARBA00004496"/>
    </source>
</evidence>
<evidence type="ECO:0000256" key="4">
    <source>
        <dbReference type="SAM" id="MobiDB-lite"/>
    </source>
</evidence>
<evidence type="ECO:0000256" key="2">
    <source>
        <dbReference type="ARBA" id="ARBA00010670"/>
    </source>
</evidence>
<dbReference type="OMA" id="VFKQDNC"/>
<comment type="similarity">
    <text evidence="2">Belongs to the DDIT4 family.</text>
</comment>
<dbReference type="OrthoDB" id="10018535at2759"/>
<dbReference type="GO" id="GO:0005737">
    <property type="term" value="C:cytoplasm"/>
    <property type="evidence" value="ECO:0007669"/>
    <property type="project" value="UniProtKB-SubCell"/>
</dbReference>
<organism evidence="5">
    <name type="scientific">Capitella teleta</name>
    <name type="common">Polychaete worm</name>
    <dbReference type="NCBI Taxonomy" id="283909"/>
    <lineage>
        <taxon>Eukaryota</taxon>
        <taxon>Metazoa</taxon>
        <taxon>Spiralia</taxon>
        <taxon>Lophotrochozoa</taxon>
        <taxon>Annelida</taxon>
        <taxon>Polychaeta</taxon>
        <taxon>Sedentaria</taxon>
        <taxon>Scolecida</taxon>
        <taxon>Capitellidae</taxon>
        <taxon>Capitella</taxon>
    </lineage>
</organism>
<dbReference type="PANTHER" id="PTHR12478:SF16">
    <property type="entry name" value="PROTEIN CHARYBDE-RELATED"/>
    <property type="match status" value="1"/>
</dbReference>
<dbReference type="GO" id="GO:0009968">
    <property type="term" value="P:negative regulation of signal transduction"/>
    <property type="evidence" value="ECO:0007669"/>
    <property type="project" value="InterPro"/>
</dbReference>
<dbReference type="FunCoup" id="R7V8Y9">
    <property type="interactions" value="65"/>
</dbReference>
<sequence length="210" mass="23413">MVRLRKKIGQAFGFDRSSSAEINSVIETDFLQNRKVDGRVVYRPHKTEEPSEASDADSGASPPLLQSQCSVNATDWHSVVNALQSKLHAWSRHPQLSEIDVLLPHGMVDKVAKDLVRLASSEPTGLDGMCIHVNLQRKLSKQTIALGVIQYNSQVTPAFELHLTLIEDKKKWFHLRDLFAPVLPGCLVGGGKEEVYISPGFMMEKKRLSK</sequence>
<dbReference type="Gene3D" id="3.90.470.40">
    <property type="entry name" value="RTP801-like"/>
    <property type="match status" value="1"/>
</dbReference>
<dbReference type="InterPro" id="IPR012918">
    <property type="entry name" value="RTP801-like"/>
</dbReference>
<evidence type="ECO:0000313" key="7">
    <source>
        <dbReference type="Proteomes" id="UP000014760"/>
    </source>
</evidence>
<keyword evidence="7" id="KW-1185">Reference proteome</keyword>